<evidence type="ECO:0000256" key="7">
    <source>
        <dbReference type="ARBA" id="ARBA00022842"/>
    </source>
</evidence>
<evidence type="ECO:0000256" key="5">
    <source>
        <dbReference type="ARBA" id="ARBA00022723"/>
    </source>
</evidence>
<dbReference type="Proteomes" id="UP001179952">
    <property type="component" value="Unassembled WGS sequence"/>
</dbReference>
<dbReference type="EC" id="3.1.3.16" evidence="4"/>
<feature type="compositionally biased region" description="Low complexity" evidence="12">
    <location>
        <begin position="1"/>
        <end position="45"/>
    </location>
</feature>
<dbReference type="InterPro" id="IPR015655">
    <property type="entry name" value="PP2C"/>
</dbReference>
<dbReference type="EMBL" id="JAUJYN010000005">
    <property type="protein sequence ID" value="KAK1271844.1"/>
    <property type="molecule type" value="Genomic_DNA"/>
</dbReference>
<keyword evidence="6" id="KW-0378">Hydrolase</keyword>
<comment type="similarity">
    <text evidence="3">Belongs to the PP2C family.</text>
</comment>
<dbReference type="GO" id="GO:0004722">
    <property type="term" value="F:protein serine/threonine phosphatase activity"/>
    <property type="evidence" value="ECO:0007669"/>
    <property type="project" value="UniProtKB-EC"/>
</dbReference>
<protein>
    <recommendedName>
        <fullName evidence="4">protein-serine/threonine phosphatase</fullName>
        <ecNumber evidence="4">3.1.3.16</ecNumber>
    </recommendedName>
</protein>
<dbReference type="SMART" id="SM00332">
    <property type="entry name" value="PP2Cc"/>
    <property type="match status" value="1"/>
</dbReference>
<evidence type="ECO:0000256" key="1">
    <source>
        <dbReference type="ARBA" id="ARBA00001936"/>
    </source>
</evidence>
<organism evidence="14 15">
    <name type="scientific">Acorus gramineus</name>
    <name type="common">Dwarf sweet flag</name>
    <dbReference type="NCBI Taxonomy" id="55184"/>
    <lineage>
        <taxon>Eukaryota</taxon>
        <taxon>Viridiplantae</taxon>
        <taxon>Streptophyta</taxon>
        <taxon>Embryophyta</taxon>
        <taxon>Tracheophyta</taxon>
        <taxon>Spermatophyta</taxon>
        <taxon>Magnoliopsida</taxon>
        <taxon>Liliopsida</taxon>
        <taxon>Acoraceae</taxon>
        <taxon>Acorus</taxon>
    </lineage>
</organism>
<keyword evidence="8" id="KW-0904">Protein phosphatase</keyword>
<comment type="catalytic activity">
    <reaction evidence="10">
        <text>O-phospho-L-seryl-[protein] + H2O = L-seryl-[protein] + phosphate</text>
        <dbReference type="Rhea" id="RHEA:20629"/>
        <dbReference type="Rhea" id="RHEA-COMP:9863"/>
        <dbReference type="Rhea" id="RHEA-COMP:11604"/>
        <dbReference type="ChEBI" id="CHEBI:15377"/>
        <dbReference type="ChEBI" id="CHEBI:29999"/>
        <dbReference type="ChEBI" id="CHEBI:43474"/>
        <dbReference type="ChEBI" id="CHEBI:83421"/>
        <dbReference type="EC" id="3.1.3.16"/>
    </reaction>
</comment>
<dbReference type="AlphaFoldDB" id="A0AAV9B5B3"/>
<evidence type="ECO:0000256" key="3">
    <source>
        <dbReference type="ARBA" id="ARBA00006702"/>
    </source>
</evidence>
<keyword evidence="15" id="KW-1185">Reference proteome</keyword>
<comment type="catalytic activity">
    <reaction evidence="11">
        <text>O-phospho-L-threonyl-[protein] + H2O = L-threonyl-[protein] + phosphate</text>
        <dbReference type="Rhea" id="RHEA:47004"/>
        <dbReference type="Rhea" id="RHEA-COMP:11060"/>
        <dbReference type="Rhea" id="RHEA-COMP:11605"/>
        <dbReference type="ChEBI" id="CHEBI:15377"/>
        <dbReference type="ChEBI" id="CHEBI:30013"/>
        <dbReference type="ChEBI" id="CHEBI:43474"/>
        <dbReference type="ChEBI" id="CHEBI:61977"/>
        <dbReference type="EC" id="3.1.3.16"/>
    </reaction>
</comment>
<keyword evidence="9" id="KW-0464">Manganese</keyword>
<evidence type="ECO:0000256" key="2">
    <source>
        <dbReference type="ARBA" id="ARBA00001946"/>
    </source>
</evidence>
<dbReference type="InterPro" id="IPR036457">
    <property type="entry name" value="PPM-type-like_dom_sf"/>
</dbReference>
<gene>
    <name evidence="14" type="ORF">QJS04_geneDACA006084</name>
</gene>
<name>A0AAV9B5B3_ACOGR</name>
<comment type="cofactor">
    <cofactor evidence="2">
        <name>Mg(2+)</name>
        <dbReference type="ChEBI" id="CHEBI:18420"/>
    </cofactor>
</comment>
<reference evidence="14" key="2">
    <citation type="submission" date="2023-06" db="EMBL/GenBank/DDBJ databases">
        <authorList>
            <person name="Ma L."/>
            <person name="Liu K.-W."/>
            <person name="Li Z."/>
            <person name="Hsiao Y.-Y."/>
            <person name="Qi Y."/>
            <person name="Fu T."/>
            <person name="Tang G."/>
            <person name="Zhang D."/>
            <person name="Sun W.-H."/>
            <person name="Liu D.-K."/>
            <person name="Li Y."/>
            <person name="Chen G.-Z."/>
            <person name="Liu X.-D."/>
            <person name="Liao X.-Y."/>
            <person name="Jiang Y.-T."/>
            <person name="Yu X."/>
            <person name="Hao Y."/>
            <person name="Huang J."/>
            <person name="Zhao X.-W."/>
            <person name="Ke S."/>
            <person name="Chen Y.-Y."/>
            <person name="Wu W.-L."/>
            <person name="Hsu J.-L."/>
            <person name="Lin Y.-F."/>
            <person name="Huang M.-D."/>
            <person name="Li C.-Y."/>
            <person name="Huang L."/>
            <person name="Wang Z.-W."/>
            <person name="Zhao X."/>
            <person name="Zhong W.-Y."/>
            <person name="Peng D.-H."/>
            <person name="Ahmad S."/>
            <person name="Lan S."/>
            <person name="Zhang J.-S."/>
            <person name="Tsai W.-C."/>
            <person name="Van De Peer Y."/>
            <person name="Liu Z.-J."/>
        </authorList>
    </citation>
    <scope>NUCLEOTIDE SEQUENCE</scope>
    <source>
        <strain evidence="14">SCP</strain>
        <tissue evidence="14">Leaves</tissue>
    </source>
</reference>
<dbReference type="Gene3D" id="3.60.40.10">
    <property type="entry name" value="PPM-type phosphatase domain"/>
    <property type="match status" value="1"/>
</dbReference>
<dbReference type="Pfam" id="PF00481">
    <property type="entry name" value="PP2C"/>
    <property type="match status" value="1"/>
</dbReference>
<evidence type="ECO:0000313" key="14">
    <source>
        <dbReference type="EMBL" id="KAK1271844.1"/>
    </source>
</evidence>
<dbReference type="InterPro" id="IPR001932">
    <property type="entry name" value="PPM-type_phosphatase-like_dom"/>
</dbReference>
<evidence type="ECO:0000256" key="12">
    <source>
        <dbReference type="SAM" id="MobiDB-lite"/>
    </source>
</evidence>
<dbReference type="SUPFAM" id="SSF81606">
    <property type="entry name" value="PP2C-like"/>
    <property type="match status" value="1"/>
</dbReference>
<reference evidence="14" key="1">
    <citation type="journal article" date="2023" name="Nat. Commun.">
        <title>Diploid and tetraploid genomes of Acorus and the evolution of monocots.</title>
        <authorList>
            <person name="Ma L."/>
            <person name="Liu K.W."/>
            <person name="Li Z."/>
            <person name="Hsiao Y.Y."/>
            <person name="Qi Y."/>
            <person name="Fu T."/>
            <person name="Tang G.D."/>
            <person name="Zhang D."/>
            <person name="Sun W.H."/>
            <person name="Liu D.K."/>
            <person name="Li Y."/>
            <person name="Chen G.Z."/>
            <person name="Liu X.D."/>
            <person name="Liao X.Y."/>
            <person name="Jiang Y.T."/>
            <person name="Yu X."/>
            <person name="Hao Y."/>
            <person name="Huang J."/>
            <person name="Zhao X.W."/>
            <person name="Ke S."/>
            <person name="Chen Y.Y."/>
            <person name="Wu W.L."/>
            <person name="Hsu J.L."/>
            <person name="Lin Y.F."/>
            <person name="Huang M.D."/>
            <person name="Li C.Y."/>
            <person name="Huang L."/>
            <person name="Wang Z.W."/>
            <person name="Zhao X."/>
            <person name="Zhong W.Y."/>
            <person name="Peng D.H."/>
            <person name="Ahmad S."/>
            <person name="Lan S."/>
            <person name="Zhang J.S."/>
            <person name="Tsai W.C."/>
            <person name="Van de Peer Y."/>
            <person name="Liu Z.J."/>
        </authorList>
    </citation>
    <scope>NUCLEOTIDE SEQUENCE</scope>
    <source>
        <strain evidence="14">SCP</strain>
    </source>
</reference>
<keyword evidence="5" id="KW-0479">Metal-binding</keyword>
<evidence type="ECO:0000256" key="9">
    <source>
        <dbReference type="ARBA" id="ARBA00023211"/>
    </source>
</evidence>
<feature type="domain" description="PPM-type phosphatase" evidence="13">
    <location>
        <begin position="114"/>
        <end position="367"/>
    </location>
</feature>
<dbReference type="PROSITE" id="PS51746">
    <property type="entry name" value="PPM_2"/>
    <property type="match status" value="1"/>
</dbReference>
<feature type="region of interest" description="Disordered" evidence="12">
    <location>
        <begin position="1"/>
        <end position="51"/>
    </location>
</feature>
<dbReference type="FunFam" id="3.60.40.10:FF:000044">
    <property type="entry name" value="probable protein phosphatase 2C 25"/>
    <property type="match status" value="1"/>
</dbReference>
<accession>A0AAV9B5B3</accession>
<evidence type="ECO:0000256" key="8">
    <source>
        <dbReference type="ARBA" id="ARBA00022912"/>
    </source>
</evidence>
<evidence type="ECO:0000256" key="10">
    <source>
        <dbReference type="ARBA" id="ARBA00047761"/>
    </source>
</evidence>
<comment type="cofactor">
    <cofactor evidence="1">
        <name>Mn(2+)</name>
        <dbReference type="ChEBI" id="CHEBI:29035"/>
    </cofactor>
</comment>
<proteinExistence type="inferred from homology"/>
<dbReference type="CDD" id="cd00143">
    <property type="entry name" value="PP2Cc"/>
    <property type="match status" value="1"/>
</dbReference>
<evidence type="ECO:0000256" key="11">
    <source>
        <dbReference type="ARBA" id="ARBA00048336"/>
    </source>
</evidence>
<evidence type="ECO:0000256" key="4">
    <source>
        <dbReference type="ARBA" id="ARBA00013081"/>
    </source>
</evidence>
<keyword evidence="7" id="KW-0460">Magnesium</keyword>
<dbReference type="GO" id="GO:0009738">
    <property type="term" value="P:abscisic acid-activated signaling pathway"/>
    <property type="evidence" value="ECO:0007669"/>
    <property type="project" value="UniProtKB-ARBA"/>
</dbReference>
<sequence>MAVAMVAASSPVFSPSRASLSCRTSSSSPETLRSDSLPSSPSLSRFQKQPSGVRAFSPESLNASVTVAKAAATTGGLKRKRPSMIDIPAQPVTFDLPVREEGEGREVVEVETERFAVCCKKGRKREAVEDRHSVVVDVDGDPKQAFFGVFDGHRGALAAEFAAQNLSKNIKCELMKDGGNNVEEAIKNGYLTTDAEFLKEGTLGGTCCVTALILNEHLIVSNVGDCRAVVSRGGMAEAITSDHRPSRDDEKERIESLGGYVDFCHGTWRIQGSLGVSRAIGDSHLKQWVIAEPETTILRIKPETEFLILASDGLWDKVSNQEVVDVVKPFCVKSSGTSSLLSACRKLTDLSRSRGSVDDITVMDQLLLAGV</sequence>
<dbReference type="PANTHER" id="PTHR47992">
    <property type="entry name" value="PROTEIN PHOSPHATASE"/>
    <property type="match status" value="1"/>
</dbReference>
<dbReference type="GO" id="GO:0046872">
    <property type="term" value="F:metal ion binding"/>
    <property type="evidence" value="ECO:0007669"/>
    <property type="project" value="UniProtKB-KW"/>
</dbReference>
<evidence type="ECO:0000256" key="6">
    <source>
        <dbReference type="ARBA" id="ARBA00022801"/>
    </source>
</evidence>
<evidence type="ECO:0000259" key="13">
    <source>
        <dbReference type="PROSITE" id="PS51746"/>
    </source>
</evidence>
<evidence type="ECO:0000313" key="15">
    <source>
        <dbReference type="Proteomes" id="UP001179952"/>
    </source>
</evidence>
<comment type="caution">
    <text evidence="14">The sequence shown here is derived from an EMBL/GenBank/DDBJ whole genome shotgun (WGS) entry which is preliminary data.</text>
</comment>